<dbReference type="RefSeq" id="WP_196272384.1">
    <property type="nucleotide sequence ID" value="NZ_JADQDO010000006.1"/>
</dbReference>
<dbReference type="EMBL" id="JADQDO010000006">
    <property type="protein sequence ID" value="MBF9234393.1"/>
    <property type="molecule type" value="Genomic_DNA"/>
</dbReference>
<name>A0A931BTF9_9HYPH</name>
<evidence type="ECO:0000313" key="1">
    <source>
        <dbReference type="EMBL" id="MBF9234393.1"/>
    </source>
</evidence>
<keyword evidence="2" id="KW-1185">Reference proteome</keyword>
<reference evidence="1" key="1">
    <citation type="submission" date="2020-11" db="EMBL/GenBank/DDBJ databases">
        <authorList>
            <person name="Kim M.K."/>
        </authorList>
    </citation>
    <scope>NUCLEOTIDE SEQUENCE</scope>
    <source>
        <strain evidence="1">BT350</strain>
    </source>
</reference>
<comment type="caution">
    <text evidence="1">The sequence shown here is derived from an EMBL/GenBank/DDBJ whole genome shotgun (WGS) entry which is preliminary data.</text>
</comment>
<accession>A0A931BTF9</accession>
<protein>
    <submittedName>
        <fullName evidence="1">Uncharacterized protein</fullName>
    </submittedName>
</protein>
<proteinExistence type="predicted"/>
<dbReference type="Proteomes" id="UP000599312">
    <property type="component" value="Unassembled WGS sequence"/>
</dbReference>
<sequence>MPIPARRHAALIAGLFLATSLADHEAAALEAGSPVAIGGFTYAPPRGDGWRARLYAEENESELHTYERADGDRSLQVQVSVFRPIRPIADQAAIVAWAKGARGVRQATALRGQGATCARYRHKFDQTLSLGGPSQSWATIDERGAFCIDPKGSGRILQLRIFERTPPGRTTGEIEALAAPIIAGIRPR</sequence>
<dbReference type="AlphaFoldDB" id="A0A931BTF9"/>
<gene>
    <name evidence="1" type="ORF">I2H38_13515</name>
</gene>
<organism evidence="1 2">
    <name type="scientific">Microvirga alba</name>
    <dbReference type="NCBI Taxonomy" id="2791025"/>
    <lineage>
        <taxon>Bacteria</taxon>
        <taxon>Pseudomonadati</taxon>
        <taxon>Pseudomonadota</taxon>
        <taxon>Alphaproteobacteria</taxon>
        <taxon>Hyphomicrobiales</taxon>
        <taxon>Methylobacteriaceae</taxon>
        <taxon>Microvirga</taxon>
    </lineage>
</organism>
<evidence type="ECO:0000313" key="2">
    <source>
        <dbReference type="Proteomes" id="UP000599312"/>
    </source>
</evidence>